<dbReference type="HOGENOM" id="CLU_2320235_0_0_1"/>
<dbReference type="AlphaFoldDB" id="H1W301"/>
<dbReference type="EMBL" id="CACQ02009127">
    <property type="protein sequence ID" value="CCF46864.1"/>
    <property type="molecule type" value="Genomic_DNA"/>
</dbReference>
<evidence type="ECO:0000313" key="1">
    <source>
        <dbReference type="EMBL" id="CCF46864.1"/>
    </source>
</evidence>
<sequence length="99" mass="10871">MVEHNRRIEYNGGASTSITIPSTDFATRDEANTWLAKNWRLSGFLGGALRVTQTSQVPIPQHGQRRRGHGMMQALRGGPYPMNGFGAGHHQVCPTIVSQ</sequence>
<name>H1W301_COLHI</name>
<evidence type="ECO:0000313" key="2">
    <source>
        <dbReference type="Proteomes" id="UP000007174"/>
    </source>
</evidence>
<protein>
    <submittedName>
        <fullName evidence="1">Uncharacterized protein</fullName>
    </submittedName>
</protein>
<accession>H1W301</accession>
<dbReference type="Proteomes" id="UP000007174">
    <property type="component" value="Unassembled WGS sequence"/>
</dbReference>
<proteinExistence type="predicted"/>
<organism evidence="1 2">
    <name type="scientific">Colletotrichum higginsianum (strain IMI 349063)</name>
    <name type="common">Crucifer anthracnose fungus</name>
    <dbReference type="NCBI Taxonomy" id="759273"/>
    <lineage>
        <taxon>Eukaryota</taxon>
        <taxon>Fungi</taxon>
        <taxon>Dikarya</taxon>
        <taxon>Ascomycota</taxon>
        <taxon>Pezizomycotina</taxon>
        <taxon>Sordariomycetes</taxon>
        <taxon>Hypocreomycetidae</taxon>
        <taxon>Glomerellales</taxon>
        <taxon>Glomerellaceae</taxon>
        <taxon>Colletotrichum</taxon>
        <taxon>Colletotrichum destructivum species complex</taxon>
    </lineage>
</organism>
<gene>
    <name evidence="1" type="ORF">CH063_15475</name>
</gene>
<reference evidence="2" key="1">
    <citation type="journal article" date="2012" name="Nat. Genet.">
        <title>Lifestyle transitions in plant pathogenic Colletotrichum fungi deciphered by genome and transcriptome analyses.</title>
        <authorList>
            <person name="O'Connell R.J."/>
            <person name="Thon M.R."/>
            <person name="Hacquard S."/>
            <person name="Amyotte S.G."/>
            <person name="Kleemann J."/>
            <person name="Torres M.F."/>
            <person name="Damm U."/>
            <person name="Buiate E.A."/>
            <person name="Epstein L."/>
            <person name="Alkan N."/>
            <person name="Altmueller J."/>
            <person name="Alvarado-Balderrama L."/>
            <person name="Bauser C.A."/>
            <person name="Becker C."/>
            <person name="Birren B.W."/>
            <person name="Chen Z."/>
            <person name="Choi J."/>
            <person name="Crouch J.A."/>
            <person name="Duvick J.P."/>
            <person name="Farman M.A."/>
            <person name="Gan P."/>
            <person name="Heiman D."/>
            <person name="Henrissat B."/>
            <person name="Howard R.J."/>
            <person name="Kabbage M."/>
            <person name="Koch C."/>
            <person name="Kracher B."/>
            <person name="Kubo Y."/>
            <person name="Law A.D."/>
            <person name="Lebrun M.-H."/>
            <person name="Lee Y.-H."/>
            <person name="Miyara I."/>
            <person name="Moore N."/>
            <person name="Neumann U."/>
            <person name="Nordstroem K."/>
            <person name="Panaccione D.G."/>
            <person name="Panstruga R."/>
            <person name="Place M."/>
            <person name="Proctor R.H."/>
            <person name="Prusky D."/>
            <person name="Rech G."/>
            <person name="Reinhardt R."/>
            <person name="Rollins J.A."/>
            <person name="Rounsley S."/>
            <person name="Schardl C.L."/>
            <person name="Schwartz D.C."/>
            <person name="Shenoy N."/>
            <person name="Shirasu K."/>
            <person name="Sikhakolli U.R."/>
            <person name="Stueber K."/>
            <person name="Sukno S.A."/>
            <person name="Sweigard J.A."/>
            <person name="Takano Y."/>
            <person name="Takahara H."/>
            <person name="Trail F."/>
            <person name="van der Does H.C."/>
            <person name="Voll L.M."/>
            <person name="Will I."/>
            <person name="Young S."/>
            <person name="Zeng Q."/>
            <person name="Zhang J."/>
            <person name="Zhou S."/>
            <person name="Dickman M.B."/>
            <person name="Schulze-Lefert P."/>
            <person name="Ver Loren van Themaat E."/>
            <person name="Ma L.-J."/>
            <person name="Vaillancourt L.J."/>
        </authorList>
    </citation>
    <scope>NUCLEOTIDE SEQUENCE [LARGE SCALE GENOMIC DNA]</scope>
    <source>
        <strain evidence="2">IMI 349063</strain>
    </source>
</reference>